<name>A0A6C0IBZ7_9ZZZZ</name>
<dbReference type="EMBL" id="MN740155">
    <property type="protein sequence ID" value="QHT90558.1"/>
    <property type="molecule type" value="Genomic_DNA"/>
</dbReference>
<sequence>MSLYINHENQRILWESIQQHPSIELIPKHDRNDWFKNIVKNVYETIPKPWFHRKITTEELNLLNQSTVRRMLGDLKPPVATLPNQYQQPVNNTERYGNHMSYNEESMDVGIKSAHTPMIQQRYLEKQQELESMLRQPNPATTVDFKMSTLDEPITNMEELLQKHAREREQDLALDPRVTPIIPLNSSGDLRSPSELVVQRLLGTEAPLPDASTTFPASSTKNIKINITEEPVTISIIDLVSDQSPPQAKLASELVVVGILPTDQTSPVITPFLINNADLSAINELKGNVTFGIENAERCKKESALKKHISFQDEVQLPNSSGLCSNKATFRVSSEGGFEETDHPPLPESAYQIPEHVLLEQKVLKLEQEMVVLKRLIFGIYRGMSVCPMQTLLLETSDVENS</sequence>
<accession>A0A6C0IBZ7</accession>
<dbReference type="AlphaFoldDB" id="A0A6C0IBZ7"/>
<proteinExistence type="predicted"/>
<protein>
    <submittedName>
        <fullName evidence="1">Uncharacterized protein</fullName>
    </submittedName>
</protein>
<evidence type="ECO:0000313" key="1">
    <source>
        <dbReference type="EMBL" id="QHT90558.1"/>
    </source>
</evidence>
<reference evidence="1" key="1">
    <citation type="journal article" date="2020" name="Nature">
        <title>Giant virus diversity and host interactions through global metagenomics.</title>
        <authorList>
            <person name="Schulz F."/>
            <person name="Roux S."/>
            <person name="Paez-Espino D."/>
            <person name="Jungbluth S."/>
            <person name="Walsh D.A."/>
            <person name="Denef V.J."/>
            <person name="McMahon K.D."/>
            <person name="Konstantinidis K.T."/>
            <person name="Eloe-Fadrosh E.A."/>
            <person name="Kyrpides N.C."/>
            <person name="Woyke T."/>
        </authorList>
    </citation>
    <scope>NUCLEOTIDE SEQUENCE</scope>
    <source>
        <strain evidence="1">GVMAG-M-3300023184-68</strain>
    </source>
</reference>
<organism evidence="1">
    <name type="scientific">viral metagenome</name>
    <dbReference type="NCBI Taxonomy" id="1070528"/>
    <lineage>
        <taxon>unclassified sequences</taxon>
        <taxon>metagenomes</taxon>
        <taxon>organismal metagenomes</taxon>
    </lineage>
</organism>